<evidence type="ECO:0000313" key="2">
    <source>
        <dbReference type="Proteomes" id="UP000253606"/>
    </source>
</evidence>
<keyword evidence="2" id="KW-1185">Reference proteome</keyword>
<accession>A0A2Z5GB53</accession>
<reference evidence="1 2" key="1">
    <citation type="journal article" date="2018" name="Front. Microbiol.">
        <title>Hydrolytic Capabilities as a Key to Environmental Success: Chitinolytic and Cellulolytic Acidobacteria From Acidic Sub-arctic Soils and Boreal Peatlands.</title>
        <authorList>
            <person name="Belova S.E."/>
            <person name="Ravin N.V."/>
            <person name="Pankratov T.A."/>
            <person name="Rakitin A.L."/>
            <person name="Ivanova A.A."/>
            <person name="Beletsky A.V."/>
            <person name="Mardanov A.V."/>
            <person name="Sinninghe Damste J.S."/>
            <person name="Dedysh S.N."/>
        </authorList>
    </citation>
    <scope>NUCLEOTIDE SEQUENCE [LARGE SCALE GENOMIC DNA]</scope>
    <source>
        <strain evidence="1 2">SBC82</strain>
    </source>
</reference>
<dbReference type="KEGG" id="abas:ACPOL_6654"/>
<name>A0A2Z5GB53_9BACT</name>
<dbReference type="AlphaFoldDB" id="A0A2Z5GB53"/>
<dbReference type="EMBL" id="CP030840">
    <property type="protein sequence ID" value="AXC15866.1"/>
    <property type="molecule type" value="Genomic_DNA"/>
</dbReference>
<proteinExistence type="predicted"/>
<evidence type="ECO:0000313" key="1">
    <source>
        <dbReference type="EMBL" id="AXC15866.1"/>
    </source>
</evidence>
<gene>
    <name evidence="1" type="ORF">ACPOL_6654</name>
</gene>
<protein>
    <submittedName>
        <fullName evidence="1">Uncharacterized protein</fullName>
    </submittedName>
</protein>
<organism evidence="1 2">
    <name type="scientific">Acidisarcina polymorpha</name>
    <dbReference type="NCBI Taxonomy" id="2211140"/>
    <lineage>
        <taxon>Bacteria</taxon>
        <taxon>Pseudomonadati</taxon>
        <taxon>Acidobacteriota</taxon>
        <taxon>Terriglobia</taxon>
        <taxon>Terriglobales</taxon>
        <taxon>Acidobacteriaceae</taxon>
        <taxon>Acidisarcina</taxon>
    </lineage>
</organism>
<dbReference type="Proteomes" id="UP000253606">
    <property type="component" value="Chromosome"/>
</dbReference>
<sequence>MGDEASHTANPYGFNDARLQFGHSKFTFEKNDSALELSY</sequence>